<dbReference type="SUPFAM" id="SSF51445">
    <property type="entry name" value="(Trans)glycosidases"/>
    <property type="match status" value="1"/>
</dbReference>
<reference evidence="4" key="1">
    <citation type="submission" date="2016-04" db="EMBL/GenBank/DDBJ databases">
        <authorList>
            <person name="Nguyen H.D."/>
            <person name="Kesanakurti P."/>
            <person name="Cullis J."/>
            <person name="Levesque C.A."/>
            <person name="Hambleton S."/>
        </authorList>
    </citation>
    <scope>NUCLEOTIDE SEQUENCE</scope>
    <source>
        <strain evidence="4">DAOMC 238032</strain>
    </source>
</reference>
<dbReference type="GO" id="GO:0009986">
    <property type="term" value="C:cell surface"/>
    <property type="evidence" value="ECO:0007669"/>
    <property type="project" value="TreeGrafter"/>
</dbReference>
<evidence type="ECO:0000313" key="5">
    <source>
        <dbReference type="Proteomes" id="UP000077671"/>
    </source>
</evidence>
<proteinExistence type="inferred from homology"/>
<dbReference type="Gene3D" id="3.20.20.80">
    <property type="entry name" value="Glycosidases"/>
    <property type="match status" value="1"/>
</dbReference>
<protein>
    <recommendedName>
        <fullName evidence="6">Glycoside hydrolase family 5 domain-containing protein</fullName>
    </recommendedName>
</protein>
<evidence type="ECO:0000256" key="1">
    <source>
        <dbReference type="ARBA" id="ARBA00005641"/>
    </source>
</evidence>
<dbReference type="Proteomes" id="UP000077671">
    <property type="component" value="Unassembled WGS sequence"/>
</dbReference>
<dbReference type="PANTHER" id="PTHR31297">
    <property type="entry name" value="GLUCAN ENDO-1,6-BETA-GLUCOSIDASE B"/>
    <property type="match status" value="1"/>
</dbReference>
<dbReference type="GO" id="GO:0005576">
    <property type="term" value="C:extracellular region"/>
    <property type="evidence" value="ECO:0007669"/>
    <property type="project" value="TreeGrafter"/>
</dbReference>
<dbReference type="GO" id="GO:0008422">
    <property type="term" value="F:beta-glucosidase activity"/>
    <property type="evidence" value="ECO:0007669"/>
    <property type="project" value="TreeGrafter"/>
</dbReference>
<dbReference type="InterPro" id="IPR050386">
    <property type="entry name" value="Glycosyl_hydrolase_5"/>
</dbReference>
<dbReference type="GO" id="GO:0009251">
    <property type="term" value="P:glucan catabolic process"/>
    <property type="evidence" value="ECO:0007669"/>
    <property type="project" value="TreeGrafter"/>
</dbReference>
<dbReference type="InterPro" id="IPR017853">
    <property type="entry name" value="GH"/>
</dbReference>
<dbReference type="PANTHER" id="PTHR31297:SF42">
    <property type="entry name" value="GLYCOSIDE HYDROLASE FAMILY 5 DOMAIN-CONTAINING PROTEIN"/>
    <property type="match status" value="1"/>
</dbReference>
<reference evidence="4" key="2">
    <citation type="journal article" date="2019" name="IMA Fungus">
        <title>Genome sequencing and comparison of five Tilletia species to identify candidate genes for the detection of regulated species infecting wheat.</title>
        <authorList>
            <person name="Nguyen H.D.T."/>
            <person name="Sultana T."/>
            <person name="Kesanakurti P."/>
            <person name="Hambleton S."/>
        </authorList>
    </citation>
    <scope>NUCLEOTIDE SEQUENCE</scope>
    <source>
        <strain evidence="4">DAOMC 238032</strain>
    </source>
</reference>
<evidence type="ECO:0000313" key="4">
    <source>
        <dbReference type="EMBL" id="KAE8249210.1"/>
    </source>
</evidence>
<dbReference type="EMBL" id="LWDD02001333">
    <property type="protein sequence ID" value="KAE8249210.1"/>
    <property type="molecule type" value="Genomic_DNA"/>
</dbReference>
<name>A0A177V8M3_9BASI</name>
<keyword evidence="2" id="KW-0378">Hydrolase</keyword>
<accession>A0A177V8M3</accession>
<evidence type="ECO:0000256" key="3">
    <source>
        <dbReference type="ARBA" id="ARBA00023295"/>
    </source>
</evidence>
<gene>
    <name evidence="4" type="ORF">A4X03_0g6647</name>
</gene>
<organism evidence="4 5">
    <name type="scientific">Tilletia caries</name>
    <name type="common">wheat bunt fungus</name>
    <dbReference type="NCBI Taxonomy" id="13290"/>
    <lineage>
        <taxon>Eukaryota</taxon>
        <taxon>Fungi</taxon>
        <taxon>Dikarya</taxon>
        <taxon>Basidiomycota</taxon>
        <taxon>Ustilaginomycotina</taxon>
        <taxon>Exobasidiomycetes</taxon>
        <taxon>Tilletiales</taxon>
        <taxon>Tilletiaceae</taxon>
        <taxon>Tilletia</taxon>
    </lineage>
</organism>
<sequence length="455" mass="49644">MSTSANGSSALSLAPRRALVRPLALCSSRPSPRSRLAPRRAVVPRSPRLLSFRAYTCGDRLRSPTTRTKFATAQTHRLHAQRTRHAAQRSPPPAPLVVSSQRHGGAHEPLPGLVGSRTSMLYQNDYPIQNDPYTRLRTSAPGLFPWHGRNGDPSIARMGSPVLSALLNQVMHSGPGAGPAILRRGTLSTQFYEAVIVPGSDDSDFINSEIELPGSGQDDMDEEGDHWNLGWTRSLPTSSMPTPLTHPLDHRGRLPPALAAGLSHVRVPIGHWAFPDCIESGVAYQALVWLDLLKLGVRSAQKYNIKVWIDLHGTPGSQNGYPGSGRAGGAHWSNNATYMDMTEKAFNYLVAEFTQDTYKGTVAAIQPVNEAVGAYSKPVQNLVNTYYLWAWQALAYPSGNAGLISNTMLVTHDACQRYWQNFYNAQQSEPVVMDAPSVLRLRPTGGQRVGHLPAV</sequence>
<keyword evidence="3" id="KW-0326">Glycosidase</keyword>
<comment type="caution">
    <text evidence="4">The sequence shown here is derived from an EMBL/GenBank/DDBJ whole genome shotgun (WGS) entry which is preliminary data.</text>
</comment>
<dbReference type="AlphaFoldDB" id="A0A177V8M3"/>
<evidence type="ECO:0008006" key="6">
    <source>
        <dbReference type="Google" id="ProtNLM"/>
    </source>
</evidence>
<comment type="similarity">
    <text evidence="1">Belongs to the glycosyl hydrolase 5 (cellulase A) family.</text>
</comment>
<evidence type="ECO:0000256" key="2">
    <source>
        <dbReference type="ARBA" id="ARBA00022801"/>
    </source>
</evidence>